<dbReference type="AlphaFoldDB" id="A0A6J4NMG1"/>
<accession>A0A6J4NMG1</accession>
<sequence>QGRLAPAAPLVDPDKLAHAATLYVDVDGESTIENVLAVAARWDDTLGAGEDTSSVDGHVWLPFDDVPDAHWLWEFVGQLAAAASIAVETYTLGYTAGTIQEDHQATDILRVLGHAVGHVAEQNRNDGASLQYHCGHTHEHLCLGVKRAPWTGSGQHSTRGYAARRMMSTTVDHGVDPFDVSPRTERLVPVEVVRQVAGTYSGRSQEHGHVVTREGGTW</sequence>
<gene>
    <name evidence="1" type="ORF">AVDCRST_MAG93-9759</name>
</gene>
<name>A0A6J4NMG1_9CHLR</name>
<proteinExistence type="predicted"/>
<feature type="non-terminal residue" evidence="1">
    <location>
        <position position="1"/>
    </location>
</feature>
<organism evidence="1">
    <name type="scientific">uncultured Chloroflexia bacterium</name>
    <dbReference type="NCBI Taxonomy" id="1672391"/>
    <lineage>
        <taxon>Bacteria</taxon>
        <taxon>Bacillati</taxon>
        <taxon>Chloroflexota</taxon>
        <taxon>Chloroflexia</taxon>
        <taxon>environmental samples</taxon>
    </lineage>
</organism>
<evidence type="ECO:0000313" key="1">
    <source>
        <dbReference type="EMBL" id="CAA9391698.1"/>
    </source>
</evidence>
<reference evidence="1" key="1">
    <citation type="submission" date="2020-02" db="EMBL/GenBank/DDBJ databases">
        <authorList>
            <person name="Meier V. D."/>
        </authorList>
    </citation>
    <scope>NUCLEOTIDE SEQUENCE</scope>
    <source>
        <strain evidence="1">AVDCRST_MAG93</strain>
    </source>
</reference>
<dbReference type="EMBL" id="CADCTR010003276">
    <property type="protein sequence ID" value="CAA9391698.1"/>
    <property type="molecule type" value="Genomic_DNA"/>
</dbReference>
<protein>
    <submittedName>
        <fullName evidence="1">Uncharacterized protein</fullName>
    </submittedName>
</protein>